<dbReference type="RefSeq" id="XP_064693110.1">
    <property type="nucleotide sequence ID" value="XM_064839368.1"/>
</dbReference>
<protein>
    <submittedName>
        <fullName evidence="7">Mannosyltransferase</fullName>
    </submittedName>
</protein>
<evidence type="ECO:0000256" key="2">
    <source>
        <dbReference type="ARBA" id="ARBA00022692"/>
    </source>
</evidence>
<dbReference type="GO" id="GO:0009100">
    <property type="term" value="P:glycoprotein metabolic process"/>
    <property type="evidence" value="ECO:0007669"/>
    <property type="project" value="UniProtKB-ARBA"/>
</dbReference>
<keyword evidence="5" id="KW-0732">Signal</keyword>
<dbReference type="Proteomes" id="UP001274830">
    <property type="component" value="Unassembled WGS sequence"/>
</dbReference>
<dbReference type="InterPro" id="IPR009644">
    <property type="entry name" value="FKTN/MNN4/W02B3.4-1"/>
</dbReference>
<evidence type="ECO:0000259" key="6">
    <source>
        <dbReference type="Pfam" id="PF04991"/>
    </source>
</evidence>
<dbReference type="AlphaFoldDB" id="A0AAE1C3D7"/>
<sequence>MRAVLADLVSFLLYFPLLSASLLFRGTKRDAPYEQVNDHPGWSHQNEDKDEPDKYFHESSFSEHYDGRFATAPLIYEDRQSHLTALLRTYMSSMRDIGAETWIMHGTLLGWYWSRTILPWDGDLDVMISEKSLYHLASFYNMSMHHFSLPGAPNEPRVRHNYMLEVNPHYKNSSVESVNKIDARWIDTETGLFIDVTTLRRNKTAQALGEEDAMMVKDRHHYYHDDIFPLRSTTFEGVPVNIPFAYAEILIEEYGEEALSDVHFLNHRFDIEKQEWRALRYAELVRYREHGAMLGSTFWGKAADSESYFPD</sequence>
<dbReference type="PANTHER" id="PTHR15407">
    <property type="entry name" value="FUKUTIN-RELATED"/>
    <property type="match status" value="1"/>
</dbReference>
<comment type="caution">
    <text evidence="7">The sequence shown here is derived from an EMBL/GenBank/DDBJ whole genome shotgun (WGS) entry which is preliminary data.</text>
</comment>
<keyword evidence="4" id="KW-0472">Membrane</keyword>
<proteinExistence type="predicted"/>
<accession>A0AAE1C3D7</accession>
<feature type="chain" id="PRO_5041998832" evidence="5">
    <location>
        <begin position="21"/>
        <end position="311"/>
    </location>
</feature>
<dbReference type="InterPro" id="IPR007074">
    <property type="entry name" value="LicD/FKTN/FKRP_NTP_transf"/>
</dbReference>
<keyword evidence="3" id="KW-1133">Transmembrane helix</keyword>
<comment type="subcellular location">
    <subcellularLocation>
        <location evidence="1">Membrane</location>
        <topology evidence="1">Single-pass membrane protein</topology>
    </subcellularLocation>
</comment>
<evidence type="ECO:0000256" key="1">
    <source>
        <dbReference type="ARBA" id="ARBA00004167"/>
    </source>
</evidence>
<feature type="domain" description="LicD/FKTN/FKRP nucleotidyltransferase" evidence="6">
    <location>
        <begin position="100"/>
        <end position="203"/>
    </location>
</feature>
<evidence type="ECO:0000313" key="7">
    <source>
        <dbReference type="EMBL" id="KAK3676654.1"/>
    </source>
</evidence>
<keyword evidence="7" id="KW-0808">Transferase</keyword>
<evidence type="ECO:0000313" key="8">
    <source>
        <dbReference type="Proteomes" id="UP001274830"/>
    </source>
</evidence>
<gene>
    <name evidence="7" type="primary">MNN4</name>
    <name evidence="7" type="ORF">LTR78_003429</name>
</gene>
<keyword evidence="8" id="KW-1185">Reference proteome</keyword>
<evidence type="ECO:0000256" key="3">
    <source>
        <dbReference type="ARBA" id="ARBA00022989"/>
    </source>
</evidence>
<dbReference type="GO" id="GO:0016020">
    <property type="term" value="C:membrane"/>
    <property type="evidence" value="ECO:0007669"/>
    <property type="project" value="UniProtKB-SubCell"/>
</dbReference>
<dbReference type="EMBL" id="JAUTXT010000009">
    <property type="protein sequence ID" value="KAK3676654.1"/>
    <property type="molecule type" value="Genomic_DNA"/>
</dbReference>
<keyword evidence="7" id="KW-0328">Glycosyltransferase</keyword>
<organism evidence="7 8">
    <name type="scientific">Recurvomyces mirabilis</name>
    <dbReference type="NCBI Taxonomy" id="574656"/>
    <lineage>
        <taxon>Eukaryota</taxon>
        <taxon>Fungi</taxon>
        <taxon>Dikarya</taxon>
        <taxon>Ascomycota</taxon>
        <taxon>Pezizomycotina</taxon>
        <taxon>Dothideomycetes</taxon>
        <taxon>Dothideomycetidae</taxon>
        <taxon>Mycosphaerellales</taxon>
        <taxon>Teratosphaeriaceae</taxon>
        <taxon>Recurvomyces</taxon>
    </lineage>
</organism>
<reference evidence="7" key="1">
    <citation type="submission" date="2023-07" db="EMBL/GenBank/DDBJ databases">
        <title>Black Yeasts Isolated from many extreme environments.</title>
        <authorList>
            <person name="Coleine C."/>
            <person name="Stajich J.E."/>
            <person name="Selbmann L."/>
        </authorList>
    </citation>
    <scope>NUCLEOTIDE SEQUENCE</scope>
    <source>
        <strain evidence="7">CCFEE 5485</strain>
    </source>
</reference>
<name>A0AAE1C3D7_9PEZI</name>
<dbReference type="GO" id="GO:0016757">
    <property type="term" value="F:glycosyltransferase activity"/>
    <property type="evidence" value="ECO:0007669"/>
    <property type="project" value="UniProtKB-KW"/>
</dbReference>
<evidence type="ECO:0000256" key="5">
    <source>
        <dbReference type="SAM" id="SignalP"/>
    </source>
</evidence>
<dbReference type="GeneID" id="89963912"/>
<evidence type="ECO:0000256" key="4">
    <source>
        <dbReference type="ARBA" id="ARBA00023136"/>
    </source>
</evidence>
<feature type="signal peptide" evidence="5">
    <location>
        <begin position="1"/>
        <end position="20"/>
    </location>
</feature>
<keyword evidence="2" id="KW-0812">Transmembrane</keyword>
<dbReference type="Pfam" id="PF04991">
    <property type="entry name" value="LicD"/>
    <property type="match status" value="1"/>
</dbReference>
<dbReference type="PANTHER" id="PTHR15407:SF32">
    <property type="entry name" value="PROTEIN (MNN4), PUTATIVE (AFU_ORTHOLOGUE AFUA_1G03790)-RELATED"/>
    <property type="match status" value="1"/>
</dbReference>